<accession>A0ACC0HYH3</accession>
<dbReference type="EMBL" id="CM045759">
    <property type="protein sequence ID" value="KAI8017517.1"/>
    <property type="molecule type" value="Genomic_DNA"/>
</dbReference>
<comment type="caution">
    <text evidence="1">The sequence shown here is derived from an EMBL/GenBank/DDBJ whole genome shotgun (WGS) entry which is preliminary data.</text>
</comment>
<evidence type="ECO:0000313" key="2">
    <source>
        <dbReference type="Proteomes" id="UP001060215"/>
    </source>
</evidence>
<dbReference type="Proteomes" id="UP001060215">
    <property type="component" value="Chromosome 2"/>
</dbReference>
<evidence type="ECO:0000313" key="1">
    <source>
        <dbReference type="EMBL" id="KAI8017517.1"/>
    </source>
</evidence>
<sequence length="282" mass="31426">MRQALFRHLSLSLYTHSFLSTQTLKPHPLNAKIVSLTSLSASPSLKFRRLVSSKTHSFIANSVPETNPAQTQKEESSIEEEDVSNEELKRRIEKYFEGDEEAIPSIFEAILKRKLAGKHDESDDELMEEFGHMPPDDDSDKEFDSDEDKLSQASGNHNMEGKPSTSSSCSSCSSSSYSSEGSKSKYCDRAIELVCSVCLLCICCPLAIVWCVVKLPCKFGWRTVRYAMHRSCCGSEKVFASYSSFSDLDSDIQNGKVEGYSSSLGASKNRMVSRANRRNSFS</sequence>
<proteinExistence type="predicted"/>
<name>A0ACC0HYH3_9ERIC</name>
<gene>
    <name evidence="1" type="ORF">LOK49_LG04G01699</name>
</gene>
<keyword evidence="2" id="KW-1185">Reference proteome</keyword>
<reference evidence="1 2" key="1">
    <citation type="journal article" date="2022" name="Plant J.">
        <title>Chromosome-level genome of Camellia lanceoleosa provides a valuable resource for understanding genome evolution and self-incompatibility.</title>
        <authorList>
            <person name="Gong W."/>
            <person name="Xiao S."/>
            <person name="Wang L."/>
            <person name="Liao Z."/>
            <person name="Chang Y."/>
            <person name="Mo W."/>
            <person name="Hu G."/>
            <person name="Li W."/>
            <person name="Zhao G."/>
            <person name="Zhu H."/>
            <person name="Hu X."/>
            <person name="Ji K."/>
            <person name="Xiang X."/>
            <person name="Song Q."/>
            <person name="Yuan D."/>
            <person name="Jin S."/>
            <person name="Zhang L."/>
        </authorList>
    </citation>
    <scope>NUCLEOTIDE SEQUENCE [LARGE SCALE GENOMIC DNA]</scope>
    <source>
        <strain evidence="1">SQ_2022a</strain>
    </source>
</reference>
<protein>
    <submittedName>
        <fullName evidence="1">Uncharacterized protein</fullName>
    </submittedName>
</protein>
<organism evidence="1 2">
    <name type="scientific">Camellia lanceoleosa</name>
    <dbReference type="NCBI Taxonomy" id="1840588"/>
    <lineage>
        <taxon>Eukaryota</taxon>
        <taxon>Viridiplantae</taxon>
        <taxon>Streptophyta</taxon>
        <taxon>Embryophyta</taxon>
        <taxon>Tracheophyta</taxon>
        <taxon>Spermatophyta</taxon>
        <taxon>Magnoliopsida</taxon>
        <taxon>eudicotyledons</taxon>
        <taxon>Gunneridae</taxon>
        <taxon>Pentapetalae</taxon>
        <taxon>asterids</taxon>
        <taxon>Ericales</taxon>
        <taxon>Theaceae</taxon>
        <taxon>Camellia</taxon>
    </lineage>
</organism>